<dbReference type="OrthoDB" id="9774199at2"/>
<evidence type="ECO:0000313" key="3">
    <source>
        <dbReference type="Proteomes" id="UP000215199"/>
    </source>
</evidence>
<comment type="caution">
    <text evidence="2">The sequence shown here is derived from an EMBL/GenBank/DDBJ whole genome shotgun (WGS) entry which is preliminary data.</text>
</comment>
<dbReference type="InterPro" id="IPR016040">
    <property type="entry name" value="NAD(P)-bd_dom"/>
</dbReference>
<reference evidence="3" key="1">
    <citation type="submission" date="2017-07" db="EMBL/GenBank/DDBJ databases">
        <title>Comparative genome mining reveals phylogenetic distribution patterns of secondary metabolites in Amycolatopsis.</title>
        <authorList>
            <person name="Adamek M."/>
            <person name="Alanjary M."/>
            <person name="Sales-Ortells H."/>
            <person name="Goodfellow M."/>
            <person name="Bull A.T."/>
            <person name="Kalinowski J."/>
            <person name="Ziemert N."/>
        </authorList>
    </citation>
    <scope>NUCLEOTIDE SEQUENCE [LARGE SCALE GENOMIC DNA]</scope>
    <source>
        <strain evidence="3">H5</strain>
    </source>
</reference>
<keyword evidence="3" id="KW-1185">Reference proteome</keyword>
<dbReference type="PANTHER" id="PTHR15020:SF50">
    <property type="entry name" value="UPF0659 PROTEIN YMR090W"/>
    <property type="match status" value="1"/>
</dbReference>
<dbReference type="RefSeq" id="WP_093947838.1">
    <property type="nucleotide sequence ID" value="NZ_NMUL01000010.1"/>
</dbReference>
<dbReference type="Proteomes" id="UP000215199">
    <property type="component" value="Unassembled WGS sequence"/>
</dbReference>
<accession>A0A229TB73</accession>
<evidence type="ECO:0000313" key="2">
    <source>
        <dbReference type="EMBL" id="OXM68516.1"/>
    </source>
</evidence>
<dbReference type="SUPFAM" id="SSF51735">
    <property type="entry name" value="NAD(P)-binding Rossmann-fold domains"/>
    <property type="match status" value="1"/>
</dbReference>
<dbReference type="EMBL" id="NMUL01000010">
    <property type="protein sequence ID" value="OXM68516.1"/>
    <property type="molecule type" value="Genomic_DNA"/>
</dbReference>
<feature type="domain" description="NAD(P)-binding" evidence="1">
    <location>
        <begin position="6"/>
        <end position="191"/>
    </location>
</feature>
<dbReference type="Gene3D" id="3.40.50.720">
    <property type="entry name" value="NAD(P)-binding Rossmann-like Domain"/>
    <property type="match status" value="1"/>
</dbReference>
<dbReference type="Pfam" id="PF13460">
    <property type="entry name" value="NAD_binding_10"/>
    <property type="match status" value="1"/>
</dbReference>
<dbReference type="PANTHER" id="PTHR15020">
    <property type="entry name" value="FLAVIN REDUCTASE-RELATED"/>
    <property type="match status" value="1"/>
</dbReference>
<proteinExistence type="predicted"/>
<gene>
    <name evidence="2" type="ORF">CF165_13505</name>
</gene>
<evidence type="ECO:0000259" key="1">
    <source>
        <dbReference type="Pfam" id="PF13460"/>
    </source>
</evidence>
<protein>
    <submittedName>
        <fullName evidence="2">Oxidoreductase</fullName>
    </submittedName>
</protein>
<dbReference type="InterPro" id="IPR036291">
    <property type="entry name" value="NAD(P)-bd_dom_sf"/>
</dbReference>
<sequence length="303" mass="31549">MILVAGGTGTLGTRVVRAITASGTPVRVLTRNADRAKALRADGVEIAVGDVRDPATLVPAMHGATTVVSAVQGFAGLDPGGATAVDLGGNENLLRAAEAADVRRFILISAVGASPDSPLDLRRVKHQAETTARRSRLETTIIRPTVYLETWLGILTEMIETKRATTVFGRGDNPINFVSADDVAALVERATHTPELAGATVEIGGPGNLTLNELSRTLLARHNVPEKINHVPLPVLRAVATLLRPIKPAVAALARFGIIMDSTDMTLAADTARATVPNLPLTSLDAVLAHPSGPAPGPTSRPA</sequence>
<name>A0A229TB73_9PSEU</name>
<dbReference type="AlphaFoldDB" id="A0A229TB73"/>
<organism evidence="2 3">
    <name type="scientific">Amycolatopsis vastitatis</name>
    <dbReference type="NCBI Taxonomy" id="1905142"/>
    <lineage>
        <taxon>Bacteria</taxon>
        <taxon>Bacillati</taxon>
        <taxon>Actinomycetota</taxon>
        <taxon>Actinomycetes</taxon>
        <taxon>Pseudonocardiales</taxon>
        <taxon>Pseudonocardiaceae</taxon>
        <taxon>Amycolatopsis</taxon>
    </lineage>
</organism>
<dbReference type="CDD" id="cd05243">
    <property type="entry name" value="SDR_a5"/>
    <property type="match status" value="1"/>
</dbReference>